<protein>
    <recommendedName>
        <fullName evidence="3">Reverse transcriptase zinc-binding domain-containing protein</fullName>
    </recommendedName>
</protein>
<organism evidence="1 2">
    <name type="scientific">Sesamum alatum</name>
    <dbReference type="NCBI Taxonomy" id="300844"/>
    <lineage>
        <taxon>Eukaryota</taxon>
        <taxon>Viridiplantae</taxon>
        <taxon>Streptophyta</taxon>
        <taxon>Embryophyta</taxon>
        <taxon>Tracheophyta</taxon>
        <taxon>Spermatophyta</taxon>
        <taxon>Magnoliopsida</taxon>
        <taxon>eudicotyledons</taxon>
        <taxon>Gunneridae</taxon>
        <taxon>Pentapetalae</taxon>
        <taxon>asterids</taxon>
        <taxon>lamiids</taxon>
        <taxon>Lamiales</taxon>
        <taxon>Pedaliaceae</taxon>
        <taxon>Sesamum</taxon>
    </lineage>
</organism>
<dbReference type="AlphaFoldDB" id="A0AAE1Y1T3"/>
<sequence length="139" mass="15774">MEGVLGSHSDALQITLEGVDVQLDCPRCPDHPEDLGHLLLQCTFARQAWALTEIPWHCVDHDPEDIEKWMQGVFGRLGCGEFTLFLTVCWSLWFSRNQLIFEAQPGSPPEVVEHARRLLRASANDPQCVVPMRDSWACF</sequence>
<gene>
    <name evidence="1" type="ORF">Salat_2119800</name>
</gene>
<keyword evidence="2" id="KW-1185">Reference proteome</keyword>
<name>A0AAE1Y1T3_9LAMI</name>
<accession>A0AAE1Y1T3</accession>
<reference evidence="1" key="2">
    <citation type="journal article" date="2024" name="Plant">
        <title>Genomic evolution and insights into agronomic trait innovations of Sesamum species.</title>
        <authorList>
            <person name="Miao H."/>
            <person name="Wang L."/>
            <person name="Qu L."/>
            <person name="Liu H."/>
            <person name="Sun Y."/>
            <person name="Le M."/>
            <person name="Wang Q."/>
            <person name="Wei S."/>
            <person name="Zheng Y."/>
            <person name="Lin W."/>
            <person name="Duan Y."/>
            <person name="Cao H."/>
            <person name="Xiong S."/>
            <person name="Wang X."/>
            <person name="Wei L."/>
            <person name="Li C."/>
            <person name="Ma Q."/>
            <person name="Ju M."/>
            <person name="Zhao R."/>
            <person name="Li G."/>
            <person name="Mu C."/>
            <person name="Tian Q."/>
            <person name="Mei H."/>
            <person name="Zhang T."/>
            <person name="Gao T."/>
            <person name="Zhang H."/>
        </authorList>
    </citation>
    <scope>NUCLEOTIDE SEQUENCE</scope>
    <source>
        <strain evidence="1">3651</strain>
    </source>
</reference>
<evidence type="ECO:0000313" key="1">
    <source>
        <dbReference type="EMBL" id="KAK4421692.1"/>
    </source>
</evidence>
<evidence type="ECO:0000313" key="2">
    <source>
        <dbReference type="Proteomes" id="UP001293254"/>
    </source>
</evidence>
<reference evidence="1" key="1">
    <citation type="submission" date="2020-06" db="EMBL/GenBank/DDBJ databases">
        <authorList>
            <person name="Li T."/>
            <person name="Hu X."/>
            <person name="Zhang T."/>
            <person name="Song X."/>
            <person name="Zhang H."/>
            <person name="Dai N."/>
            <person name="Sheng W."/>
            <person name="Hou X."/>
            <person name="Wei L."/>
        </authorList>
    </citation>
    <scope>NUCLEOTIDE SEQUENCE</scope>
    <source>
        <strain evidence="1">3651</strain>
        <tissue evidence="1">Leaf</tissue>
    </source>
</reference>
<proteinExistence type="predicted"/>
<dbReference type="Proteomes" id="UP001293254">
    <property type="component" value="Unassembled WGS sequence"/>
</dbReference>
<comment type="caution">
    <text evidence="1">The sequence shown here is derived from an EMBL/GenBank/DDBJ whole genome shotgun (WGS) entry which is preliminary data.</text>
</comment>
<evidence type="ECO:0008006" key="3">
    <source>
        <dbReference type="Google" id="ProtNLM"/>
    </source>
</evidence>
<dbReference type="EMBL" id="JACGWO010000008">
    <property type="protein sequence ID" value="KAK4421692.1"/>
    <property type="molecule type" value="Genomic_DNA"/>
</dbReference>